<evidence type="ECO:0000313" key="1">
    <source>
        <dbReference type="EMBL" id="URE07423.1"/>
    </source>
</evidence>
<gene>
    <name evidence="1" type="ORF">MUK42_13927</name>
</gene>
<keyword evidence="1" id="KW-0808">Transferase</keyword>
<name>A0A9E7G6A9_9LILI</name>
<dbReference type="Gene3D" id="3.40.50.2000">
    <property type="entry name" value="Glycogen Phosphorylase B"/>
    <property type="match status" value="1"/>
</dbReference>
<dbReference type="EMBL" id="CP097507">
    <property type="protein sequence ID" value="URE07423.1"/>
    <property type="molecule type" value="Genomic_DNA"/>
</dbReference>
<dbReference type="Proteomes" id="UP001055439">
    <property type="component" value="Chromosome 5"/>
</dbReference>
<reference evidence="1" key="1">
    <citation type="submission" date="2022-05" db="EMBL/GenBank/DDBJ databases">
        <title>The Musa troglodytarum L. genome provides insights into the mechanism of non-climacteric behaviour and enrichment of carotenoids.</title>
        <authorList>
            <person name="Wang J."/>
        </authorList>
    </citation>
    <scope>NUCLEOTIDE SEQUENCE</scope>
    <source>
        <tissue evidence="1">Leaf</tissue>
    </source>
</reference>
<dbReference type="AlphaFoldDB" id="A0A9E7G6A9"/>
<evidence type="ECO:0000313" key="2">
    <source>
        <dbReference type="Proteomes" id="UP001055439"/>
    </source>
</evidence>
<dbReference type="GO" id="GO:0016740">
    <property type="term" value="F:transferase activity"/>
    <property type="evidence" value="ECO:0007669"/>
    <property type="project" value="UniProtKB-KW"/>
</dbReference>
<keyword evidence="2" id="KW-1185">Reference proteome</keyword>
<accession>A0A9E7G6A9</accession>
<sequence length="154" mass="16796">INAFLQLARLSCTTSNGVHFTLLSANINVPQIESLLPASMSISVVSLHLSVVLGLPLGIDSIVDLPPASLAAKLLKLVVHGIGPKVESLLREFRPHLVVFDFGMQWLLEVAEPLRVWTHFFFVFVVISIAPARRLHDPALTLDDIMSSPTGFPP</sequence>
<dbReference type="OrthoDB" id="5835829at2759"/>
<organism evidence="1 2">
    <name type="scientific">Musa troglodytarum</name>
    <name type="common">fe'i banana</name>
    <dbReference type="NCBI Taxonomy" id="320322"/>
    <lineage>
        <taxon>Eukaryota</taxon>
        <taxon>Viridiplantae</taxon>
        <taxon>Streptophyta</taxon>
        <taxon>Embryophyta</taxon>
        <taxon>Tracheophyta</taxon>
        <taxon>Spermatophyta</taxon>
        <taxon>Magnoliopsida</taxon>
        <taxon>Liliopsida</taxon>
        <taxon>Zingiberales</taxon>
        <taxon>Musaceae</taxon>
        <taxon>Musa</taxon>
    </lineage>
</organism>
<proteinExistence type="predicted"/>
<protein>
    <submittedName>
        <fullName evidence="1">UDP-glucoronosyl and UDP-glucosyl transferase</fullName>
    </submittedName>
</protein>
<feature type="non-terminal residue" evidence="1">
    <location>
        <position position="1"/>
    </location>
</feature>
<dbReference type="SUPFAM" id="SSF53756">
    <property type="entry name" value="UDP-Glycosyltransferase/glycogen phosphorylase"/>
    <property type="match status" value="1"/>
</dbReference>